<evidence type="ECO:0000313" key="2">
    <source>
        <dbReference type="Proteomes" id="UP001234202"/>
    </source>
</evidence>
<accession>A0ACC2X921</accession>
<gene>
    <name evidence="1" type="ORF">QFC24_005206</name>
</gene>
<reference evidence="1" key="1">
    <citation type="submission" date="2023-04" db="EMBL/GenBank/DDBJ databases">
        <title>Draft Genome sequencing of Naganishia species isolated from polar environments using Oxford Nanopore Technology.</title>
        <authorList>
            <person name="Leo P."/>
            <person name="Venkateswaran K."/>
        </authorList>
    </citation>
    <scope>NUCLEOTIDE SEQUENCE</scope>
    <source>
        <strain evidence="1">DBVPG 5303</strain>
    </source>
</reference>
<organism evidence="1 2">
    <name type="scientific">Naganishia onofrii</name>
    <dbReference type="NCBI Taxonomy" id="1851511"/>
    <lineage>
        <taxon>Eukaryota</taxon>
        <taxon>Fungi</taxon>
        <taxon>Dikarya</taxon>
        <taxon>Basidiomycota</taxon>
        <taxon>Agaricomycotina</taxon>
        <taxon>Tremellomycetes</taxon>
        <taxon>Filobasidiales</taxon>
        <taxon>Filobasidiaceae</taxon>
        <taxon>Naganishia</taxon>
    </lineage>
</organism>
<evidence type="ECO:0000313" key="1">
    <source>
        <dbReference type="EMBL" id="KAJ9120533.1"/>
    </source>
</evidence>
<keyword evidence="2" id="KW-1185">Reference proteome</keyword>
<sequence length="139" mass="14860">MNHTKKSNASTPRTPPTIPPIAPDDRPDFLLVVVGSFEEMMESLDAVGDIDVVREVLEMVDDTLLDDDAEAEELATTDELDDEAAEDAEDAAGRAEELADEADDCCDDEEGLLVTELELDTAADVRAALDAAAAPDDII</sequence>
<protein>
    <submittedName>
        <fullName evidence="1">Uncharacterized protein</fullName>
    </submittedName>
</protein>
<proteinExistence type="predicted"/>
<dbReference type="Proteomes" id="UP001234202">
    <property type="component" value="Unassembled WGS sequence"/>
</dbReference>
<dbReference type="EMBL" id="JASBWV010000020">
    <property type="protein sequence ID" value="KAJ9120533.1"/>
    <property type="molecule type" value="Genomic_DNA"/>
</dbReference>
<name>A0ACC2X921_9TREE</name>
<comment type="caution">
    <text evidence="1">The sequence shown here is derived from an EMBL/GenBank/DDBJ whole genome shotgun (WGS) entry which is preliminary data.</text>
</comment>